<dbReference type="InterPro" id="IPR020449">
    <property type="entry name" value="Tscrpt_reg_AraC-type_HTH"/>
</dbReference>
<protein>
    <submittedName>
        <fullName evidence="5">AraC-like DNA-binding protein</fullName>
    </submittedName>
</protein>
<keyword evidence="1" id="KW-0805">Transcription regulation</keyword>
<organism evidence="5 6">
    <name type="scientific">Aquibacillus albus</name>
    <dbReference type="NCBI Taxonomy" id="1168171"/>
    <lineage>
        <taxon>Bacteria</taxon>
        <taxon>Bacillati</taxon>
        <taxon>Bacillota</taxon>
        <taxon>Bacilli</taxon>
        <taxon>Bacillales</taxon>
        <taxon>Bacillaceae</taxon>
        <taxon>Aquibacillus</taxon>
    </lineage>
</organism>
<keyword evidence="3" id="KW-0804">Transcription</keyword>
<evidence type="ECO:0000256" key="1">
    <source>
        <dbReference type="ARBA" id="ARBA00023015"/>
    </source>
</evidence>
<feature type="domain" description="HTH araC/xylS-type" evidence="4">
    <location>
        <begin position="179"/>
        <end position="277"/>
    </location>
</feature>
<dbReference type="PANTHER" id="PTHR43280">
    <property type="entry name" value="ARAC-FAMILY TRANSCRIPTIONAL REGULATOR"/>
    <property type="match status" value="1"/>
</dbReference>
<evidence type="ECO:0000313" key="6">
    <source>
        <dbReference type="Proteomes" id="UP001296943"/>
    </source>
</evidence>
<dbReference type="PRINTS" id="PR00032">
    <property type="entry name" value="HTHARAC"/>
</dbReference>
<reference evidence="5 6" key="1">
    <citation type="submission" date="2021-01" db="EMBL/GenBank/DDBJ databases">
        <title>Genomic Encyclopedia of Type Strains, Phase IV (KMG-IV): sequencing the most valuable type-strain genomes for metagenomic binning, comparative biology and taxonomic classification.</title>
        <authorList>
            <person name="Goeker M."/>
        </authorList>
    </citation>
    <scope>NUCLEOTIDE SEQUENCE [LARGE SCALE GENOMIC DNA]</scope>
    <source>
        <strain evidence="5 6">DSM 23711</strain>
    </source>
</reference>
<proteinExistence type="predicted"/>
<dbReference type="SUPFAM" id="SSF46689">
    <property type="entry name" value="Homeodomain-like"/>
    <property type="match status" value="2"/>
</dbReference>
<dbReference type="Pfam" id="PF02311">
    <property type="entry name" value="AraC_binding"/>
    <property type="match status" value="1"/>
</dbReference>
<evidence type="ECO:0000256" key="2">
    <source>
        <dbReference type="ARBA" id="ARBA00023125"/>
    </source>
</evidence>
<dbReference type="EMBL" id="JAFBDR010000041">
    <property type="protein sequence ID" value="MBM7573662.1"/>
    <property type="molecule type" value="Genomic_DNA"/>
</dbReference>
<keyword evidence="2" id="KW-0238">DNA-binding</keyword>
<evidence type="ECO:0000259" key="4">
    <source>
        <dbReference type="PROSITE" id="PS01124"/>
    </source>
</evidence>
<comment type="caution">
    <text evidence="5">The sequence shown here is derived from an EMBL/GenBank/DDBJ whole genome shotgun (WGS) entry which is preliminary data.</text>
</comment>
<evidence type="ECO:0000256" key="3">
    <source>
        <dbReference type="ARBA" id="ARBA00023163"/>
    </source>
</evidence>
<dbReference type="PANTHER" id="PTHR43280:SF28">
    <property type="entry name" value="HTH-TYPE TRANSCRIPTIONAL ACTIVATOR RHAS"/>
    <property type="match status" value="1"/>
</dbReference>
<dbReference type="Gene3D" id="1.10.10.60">
    <property type="entry name" value="Homeodomain-like"/>
    <property type="match status" value="2"/>
</dbReference>
<keyword evidence="6" id="KW-1185">Reference proteome</keyword>
<dbReference type="InterPro" id="IPR009057">
    <property type="entry name" value="Homeodomain-like_sf"/>
</dbReference>
<dbReference type="InterPro" id="IPR003313">
    <property type="entry name" value="AraC-bd"/>
</dbReference>
<dbReference type="Proteomes" id="UP001296943">
    <property type="component" value="Unassembled WGS sequence"/>
</dbReference>
<dbReference type="Pfam" id="PF12833">
    <property type="entry name" value="HTH_18"/>
    <property type="match status" value="1"/>
</dbReference>
<dbReference type="InterPro" id="IPR037923">
    <property type="entry name" value="HTH-like"/>
</dbReference>
<dbReference type="PROSITE" id="PS01124">
    <property type="entry name" value="HTH_ARAC_FAMILY_2"/>
    <property type="match status" value="1"/>
</dbReference>
<dbReference type="RefSeq" id="WP_204502294.1">
    <property type="nucleotide sequence ID" value="NZ_JAFBDR010000041.1"/>
</dbReference>
<dbReference type="SMART" id="SM00342">
    <property type="entry name" value="HTH_ARAC"/>
    <property type="match status" value="1"/>
</dbReference>
<dbReference type="SUPFAM" id="SSF51215">
    <property type="entry name" value="Regulatory protein AraC"/>
    <property type="match status" value="1"/>
</dbReference>
<accession>A0ABS2N6B1</accession>
<gene>
    <name evidence="5" type="ORF">JOC48_004231</name>
</gene>
<dbReference type="InterPro" id="IPR018060">
    <property type="entry name" value="HTH_AraC"/>
</dbReference>
<name>A0ABS2N6B1_9BACI</name>
<sequence>MLKPVGMIAQLNQLVFSIDLVGNPVYESGWYKPQRKQKFYTLWLFSKGKGEIIIDGKSYIAEPGKLFVIVPGMIIERRVISDQPLEHYFVRFSYVQMYKEKGNWISRSSDEVPFPIQGSYTIQNVPHILQMFEQLYHLWKRKGHMASMRKTILFLDLWLDIARDFRAQKVAGNTTAAIDMTIDYMVNHFSGCLSLEDLSSIAGISKSHYSRLFKKYTGYSPIEYLTQLRIGRAKELFSLSDYKLKEIANAVGYKDEFYFSRIFKKHVGISPSEFSNTNTPFAENK</sequence>
<evidence type="ECO:0000313" key="5">
    <source>
        <dbReference type="EMBL" id="MBM7573662.1"/>
    </source>
</evidence>